<gene>
    <name evidence="1" type="ORF">B5808_00625</name>
</gene>
<sequence>MAIALVALMLSVTGCARRTDVDAGFCTQFAERWNSFASRGPDADAPALRDELLDFWEDSRDPDVVNDTVDEVLQLAARDLRQAFSERGLRQKDAIADLDNALGLVAQECAASGHPIAYTPAADALP</sequence>
<organism evidence="1 2">
    <name type="scientific">Cnuibacter physcomitrellae</name>
    <dbReference type="NCBI Taxonomy" id="1619308"/>
    <lineage>
        <taxon>Bacteria</taxon>
        <taxon>Bacillati</taxon>
        <taxon>Actinomycetota</taxon>
        <taxon>Actinomycetes</taxon>
        <taxon>Micrococcales</taxon>
        <taxon>Microbacteriaceae</taxon>
        <taxon>Cnuibacter</taxon>
    </lineage>
</organism>
<dbReference type="EMBL" id="CP020715">
    <property type="protein sequence ID" value="ARJ03903.1"/>
    <property type="molecule type" value="Genomic_DNA"/>
</dbReference>
<accession>A0A1X9LFI6</accession>
<dbReference type="KEGG" id="cphy:B5808_00625"/>
<dbReference type="Proteomes" id="UP000192775">
    <property type="component" value="Chromosome"/>
</dbReference>
<reference evidence="1 2" key="1">
    <citation type="submission" date="2017-04" db="EMBL/GenBank/DDBJ databases">
        <authorList>
            <person name="Afonso C.L."/>
            <person name="Miller P.J."/>
            <person name="Scott M.A."/>
            <person name="Spackman E."/>
            <person name="Goraichik I."/>
            <person name="Dimitrov K.M."/>
            <person name="Suarez D.L."/>
            <person name="Swayne D.E."/>
        </authorList>
    </citation>
    <scope>NUCLEOTIDE SEQUENCE [LARGE SCALE GENOMIC DNA]</scope>
    <source>
        <strain evidence="2">XA(T)</strain>
    </source>
</reference>
<name>A0A1X9LFI6_9MICO</name>
<proteinExistence type="predicted"/>
<evidence type="ECO:0000313" key="1">
    <source>
        <dbReference type="EMBL" id="ARJ03903.1"/>
    </source>
</evidence>
<dbReference type="AlphaFoldDB" id="A0A1X9LFI6"/>
<keyword evidence="2" id="KW-1185">Reference proteome</keyword>
<protein>
    <submittedName>
        <fullName evidence="1">Uncharacterized protein</fullName>
    </submittedName>
</protein>
<dbReference type="RefSeq" id="WP_085017715.1">
    <property type="nucleotide sequence ID" value="NZ_BMHD01000001.1"/>
</dbReference>
<evidence type="ECO:0000313" key="2">
    <source>
        <dbReference type="Proteomes" id="UP000192775"/>
    </source>
</evidence>